<evidence type="ECO:0000256" key="1">
    <source>
        <dbReference type="ARBA" id="ARBA00023015"/>
    </source>
</evidence>
<dbReference type="GO" id="GO:0043565">
    <property type="term" value="F:sequence-specific DNA binding"/>
    <property type="evidence" value="ECO:0007669"/>
    <property type="project" value="InterPro"/>
</dbReference>
<dbReference type="Proteomes" id="UP000292372">
    <property type="component" value="Unassembled WGS sequence"/>
</dbReference>
<keyword evidence="3" id="KW-0804">Transcription</keyword>
<comment type="caution">
    <text evidence="6">The sequence shown here is derived from an EMBL/GenBank/DDBJ whole genome shotgun (WGS) entry which is preliminary data.</text>
</comment>
<dbReference type="GO" id="GO:0003700">
    <property type="term" value="F:DNA-binding transcription factor activity"/>
    <property type="evidence" value="ECO:0007669"/>
    <property type="project" value="InterPro"/>
</dbReference>
<dbReference type="PROSITE" id="PS01124">
    <property type="entry name" value="HTH_ARAC_FAMILY_2"/>
    <property type="match status" value="1"/>
</dbReference>
<dbReference type="PROSITE" id="PS00041">
    <property type="entry name" value="HTH_ARAC_FAMILY_1"/>
    <property type="match status" value="1"/>
</dbReference>
<dbReference type="Gene3D" id="1.10.10.60">
    <property type="entry name" value="Homeodomain-like"/>
    <property type="match status" value="2"/>
</dbReference>
<keyword evidence="2" id="KW-0238">DNA-binding</keyword>
<sequence length="332" mass="39087">MALTVLSLCFSNLQYWFLDTGLILRSQYDDNSLIFIPFEFLILPFFYLFVRAYINKSIRKDEVIFLFLPFILSLTYVLIRNNFSDSISVIKLFNLIVEYVSLFFTIAIIVLIFKILLSHEKSQFNYQSQKVPIKIGWLKRLLFIGILLCCFWFVSLNVFGDIFGSGYYKFYPLWIGVSVLIYWIAYASIFQSNIYKERLLIRERHVLHNDDGNAKRKTNQDKYQDIYDVIISKRLFLNSKMSLSLLSKELNISESYLSQIINQNSGKNYSTIINELRVEYAKKLLLDKEYSNYTITALGLESGFNTKTSFYSIFKKHTGKTPNEYKKSVQNY</sequence>
<reference evidence="6 7" key="1">
    <citation type="journal article" date="2015" name="Int. J. Syst. Evol. Microbiol.">
        <title>Hyunsoonleella pacifica sp. nov., isolated from seawater of South Pacific Gyre.</title>
        <authorList>
            <person name="Gao X."/>
            <person name="Zhang Z."/>
            <person name="Dai X."/>
            <person name="Zhang X.H."/>
        </authorList>
    </citation>
    <scope>NUCLEOTIDE SEQUENCE [LARGE SCALE GENOMIC DNA]</scope>
    <source>
        <strain evidence="6 7">SW033</strain>
    </source>
</reference>
<feature type="transmembrane region" description="Helical" evidence="4">
    <location>
        <begin position="62"/>
        <end position="79"/>
    </location>
</feature>
<name>A0A4Q9FP62_9FLAO</name>
<dbReference type="AlphaFoldDB" id="A0A4Q9FP62"/>
<evidence type="ECO:0000313" key="6">
    <source>
        <dbReference type="EMBL" id="TBN16438.1"/>
    </source>
</evidence>
<feature type="transmembrane region" description="Helical" evidence="4">
    <location>
        <begin position="171"/>
        <end position="190"/>
    </location>
</feature>
<dbReference type="InterPro" id="IPR018060">
    <property type="entry name" value="HTH_AraC"/>
</dbReference>
<dbReference type="InterPro" id="IPR009057">
    <property type="entry name" value="Homeodomain-like_sf"/>
</dbReference>
<feature type="transmembrane region" description="Helical" evidence="4">
    <location>
        <begin position="32"/>
        <end position="50"/>
    </location>
</feature>
<dbReference type="EMBL" id="SIRS01000003">
    <property type="protein sequence ID" value="TBN16438.1"/>
    <property type="molecule type" value="Genomic_DNA"/>
</dbReference>
<keyword evidence="4" id="KW-1133">Transmembrane helix</keyword>
<dbReference type="PANTHER" id="PTHR43280">
    <property type="entry name" value="ARAC-FAMILY TRANSCRIPTIONAL REGULATOR"/>
    <property type="match status" value="1"/>
</dbReference>
<feature type="transmembrane region" description="Helical" evidence="4">
    <location>
        <begin position="99"/>
        <end position="117"/>
    </location>
</feature>
<dbReference type="SUPFAM" id="SSF46689">
    <property type="entry name" value="Homeodomain-like"/>
    <property type="match status" value="1"/>
</dbReference>
<protein>
    <submittedName>
        <fullName evidence="6">AraC family transcriptional regulator</fullName>
    </submittedName>
</protein>
<evidence type="ECO:0000256" key="4">
    <source>
        <dbReference type="SAM" id="Phobius"/>
    </source>
</evidence>
<evidence type="ECO:0000259" key="5">
    <source>
        <dbReference type="PROSITE" id="PS01124"/>
    </source>
</evidence>
<dbReference type="InterPro" id="IPR018062">
    <property type="entry name" value="HTH_AraC-typ_CS"/>
</dbReference>
<evidence type="ECO:0000256" key="2">
    <source>
        <dbReference type="ARBA" id="ARBA00023125"/>
    </source>
</evidence>
<feature type="transmembrane region" description="Helical" evidence="4">
    <location>
        <begin position="137"/>
        <end position="159"/>
    </location>
</feature>
<evidence type="ECO:0000313" key="7">
    <source>
        <dbReference type="Proteomes" id="UP000292372"/>
    </source>
</evidence>
<proteinExistence type="predicted"/>
<dbReference type="Pfam" id="PF12833">
    <property type="entry name" value="HTH_18"/>
    <property type="match status" value="1"/>
</dbReference>
<keyword evidence="7" id="KW-1185">Reference proteome</keyword>
<dbReference type="SMART" id="SM00342">
    <property type="entry name" value="HTH_ARAC"/>
    <property type="match status" value="1"/>
</dbReference>
<organism evidence="6 7">
    <name type="scientific">Hyunsoonleella pacifica</name>
    <dbReference type="NCBI Taxonomy" id="1080224"/>
    <lineage>
        <taxon>Bacteria</taxon>
        <taxon>Pseudomonadati</taxon>
        <taxon>Bacteroidota</taxon>
        <taxon>Flavobacteriia</taxon>
        <taxon>Flavobacteriales</taxon>
        <taxon>Flavobacteriaceae</taxon>
    </lineage>
</organism>
<feature type="domain" description="HTH araC/xylS-type" evidence="5">
    <location>
        <begin position="221"/>
        <end position="328"/>
    </location>
</feature>
<keyword evidence="4" id="KW-0472">Membrane</keyword>
<dbReference type="PANTHER" id="PTHR43280:SF2">
    <property type="entry name" value="HTH-TYPE TRANSCRIPTIONAL REGULATOR EXSA"/>
    <property type="match status" value="1"/>
</dbReference>
<keyword evidence="4" id="KW-0812">Transmembrane</keyword>
<evidence type="ECO:0000256" key="3">
    <source>
        <dbReference type="ARBA" id="ARBA00023163"/>
    </source>
</evidence>
<keyword evidence="1" id="KW-0805">Transcription regulation</keyword>
<gene>
    <name evidence="6" type="ORF">EYD46_07280</name>
</gene>
<accession>A0A4Q9FP62</accession>